<reference evidence="3" key="1">
    <citation type="submission" date="2020-10" db="EMBL/GenBank/DDBJ databases">
        <title>Ca. Dormibacterota MAGs.</title>
        <authorList>
            <person name="Montgomery K."/>
        </authorList>
    </citation>
    <scope>NUCLEOTIDE SEQUENCE [LARGE SCALE GENOMIC DNA]</scope>
    <source>
        <strain evidence="3">SC8812_S17_10</strain>
    </source>
</reference>
<dbReference type="EMBL" id="JAEKNR010000175">
    <property type="protein sequence ID" value="MBJ7599827.1"/>
    <property type="molecule type" value="Genomic_DNA"/>
</dbReference>
<organism evidence="3 4">
    <name type="scientific">Candidatus Nephthysia bennettiae</name>
    <dbReference type="NCBI Taxonomy" id="3127016"/>
    <lineage>
        <taxon>Bacteria</taxon>
        <taxon>Bacillati</taxon>
        <taxon>Candidatus Dormiibacterota</taxon>
        <taxon>Candidatus Dormibacteria</taxon>
        <taxon>Candidatus Dormibacterales</taxon>
        <taxon>Candidatus Dormibacteraceae</taxon>
        <taxon>Candidatus Nephthysia</taxon>
    </lineage>
</organism>
<feature type="transmembrane region" description="Helical" evidence="1">
    <location>
        <begin position="89"/>
        <end position="106"/>
    </location>
</feature>
<dbReference type="CDD" id="cd03449">
    <property type="entry name" value="R_hydratase"/>
    <property type="match status" value="1"/>
</dbReference>
<sequence>MEEHRARLSEAFGALEPGKQFVYRRTFTDGDVALFCGVTGDINPYHQDDLFAASTPFGRRIIPGLLTASMLTHVGGMLGFLATEMQFEFVGAVYVGDTVTCTLTFVERDEQRRRFRAESTSVNQDGVEVLRGRVSGFPSQVRLK</sequence>
<name>A0A934NER3_9BACT</name>
<dbReference type="PANTHER" id="PTHR43664">
    <property type="entry name" value="MONOAMINE OXIDASE-RELATED"/>
    <property type="match status" value="1"/>
</dbReference>
<keyword evidence="1" id="KW-1133">Transmembrane helix</keyword>
<evidence type="ECO:0000256" key="1">
    <source>
        <dbReference type="SAM" id="Phobius"/>
    </source>
</evidence>
<dbReference type="InterPro" id="IPR052342">
    <property type="entry name" value="MCH/BMMD"/>
</dbReference>
<keyword evidence="1" id="KW-0472">Membrane</keyword>
<accession>A0A934NER3</accession>
<dbReference type="InterPro" id="IPR002539">
    <property type="entry name" value="MaoC-like_dom"/>
</dbReference>
<gene>
    <name evidence="3" type="ORF">JF922_17335</name>
</gene>
<dbReference type="AlphaFoldDB" id="A0A934NER3"/>
<keyword evidence="4" id="KW-1185">Reference proteome</keyword>
<dbReference type="RefSeq" id="WP_338203452.1">
    <property type="nucleotide sequence ID" value="NZ_JAEKNR010000175.1"/>
</dbReference>
<dbReference type="Gene3D" id="3.10.129.10">
    <property type="entry name" value="Hotdog Thioesterase"/>
    <property type="match status" value="1"/>
</dbReference>
<comment type="caution">
    <text evidence="3">The sequence shown here is derived from an EMBL/GenBank/DDBJ whole genome shotgun (WGS) entry which is preliminary data.</text>
</comment>
<evidence type="ECO:0000313" key="3">
    <source>
        <dbReference type="EMBL" id="MBJ7599827.1"/>
    </source>
</evidence>
<feature type="domain" description="MaoC-like" evidence="2">
    <location>
        <begin position="21"/>
        <end position="114"/>
    </location>
</feature>
<dbReference type="Proteomes" id="UP000612893">
    <property type="component" value="Unassembled WGS sequence"/>
</dbReference>
<feature type="transmembrane region" description="Helical" evidence="1">
    <location>
        <begin position="61"/>
        <end position="83"/>
    </location>
</feature>
<dbReference type="SUPFAM" id="SSF54637">
    <property type="entry name" value="Thioesterase/thiol ester dehydrase-isomerase"/>
    <property type="match status" value="1"/>
</dbReference>
<dbReference type="Pfam" id="PF01575">
    <property type="entry name" value="MaoC_dehydratas"/>
    <property type="match status" value="1"/>
</dbReference>
<dbReference type="InterPro" id="IPR029069">
    <property type="entry name" value="HotDog_dom_sf"/>
</dbReference>
<dbReference type="PANTHER" id="PTHR43664:SF1">
    <property type="entry name" value="BETA-METHYLMALYL-COA DEHYDRATASE"/>
    <property type="match status" value="1"/>
</dbReference>
<evidence type="ECO:0000259" key="2">
    <source>
        <dbReference type="Pfam" id="PF01575"/>
    </source>
</evidence>
<evidence type="ECO:0000313" key="4">
    <source>
        <dbReference type="Proteomes" id="UP000612893"/>
    </source>
</evidence>
<keyword evidence="1" id="KW-0812">Transmembrane</keyword>
<proteinExistence type="predicted"/>
<protein>
    <submittedName>
        <fullName evidence="3">MaoC family dehydratase</fullName>
    </submittedName>
</protein>